<dbReference type="PANTHER" id="PTHR43491">
    <property type="entry name" value="UDP-N-ACETYL-D-MANNOSAMINE DEHYDROGENASE"/>
    <property type="match status" value="1"/>
</dbReference>
<dbReference type="InterPro" id="IPR017476">
    <property type="entry name" value="UDP-Glc/GDP-Man"/>
</dbReference>
<dbReference type="InterPro" id="IPR001732">
    <property type="entry name" value="UDP-Glc/GDP-Man_DH_N"/>
</dbReference>
<dbReference type="PIRSF" id="PIRSF500136">
    <property type="entry name" value="UDP_ManNAc_DH"/>
    <property type="match status" value="1"/>
</dbReference>
<organism evidence="5 6">
    <name type="scientific">Clostridium brassicae</name>
    <dbReference type="NCBI Taxonomy" id="2999072"/>
    <lineage>
        <taxon>Bacteria</taxon>
        <taxon>Bacillati</taxon>
        <taxon>Bacillota</taxon>
        <taxon>Clostridia</taxon>
        <taxon>Eubacteriales</taxon>
        <taxon>Clostridiaceae</taxon>
        <taxon>Clostridium</taxon>
    </lineage>
</organism>
<dbReference type="Pfam" id="PF03721">
    <property type="entry name" value="UDPG_MGDP_dh_N"/>
    <property type="match status" value="1"/>
</dbReference>
<evidence type="ECO:0000256" key="1">
    <source>
        <dbReference type="ARBA" id="ARBA00023002"/>
    </source>
</evidence>
<feature type="domain" description="UDP-glucose/GDP-mannose dehydrogenase C-terminal" evidence="4">
    <location>
        <begin position="333"/>
        <end position="427"/>
    </location>
</feature>
<dbReference type="SMART" id="SM00984">
    <property type="entry name" value="UDPG_MGDP_dh_C"/>
    <property type="match status" value="1"/>
</dbReference>
<dbReference type="Pfam" id="PF03720">
    <property type="entry name" value="UDPG_MGDP_dh_C"/>
    <property type="match status" value="1"/>
</dbReference>
<comment type="caution">
    <text evidence="5">The sequence shown here is derived from an EMBL/GenBank/DDBJ whole genome shotgun (WGS) entry which is preliminary data.</text>
</comment>
<dbReference type="InterPro" id="IPR028359">
    <property type="entry name" value="UDP_ManNAc/GlcNAc_DH"/>
</dbReference>
<dbReference type="Proteomes" id="UP001144612">
    <property type="component" value="Unassembled WGS sequence"/>
</dbReference>
<evidence type="ECO:0000256" key="2">
    <source>
        <dbReference type="ARBA" id="ARBA00023027"/>
    </source>
</evidence>
<dbReference type="InterPro" id="IPR036220">
    <property type="entry name" value="UDP-Glc/GDP-Man_DH_C_sf"/>
</dbReference>
<protein>
    <submittedName>
        <fullName evidence="5">Nucleotide sugar dehydrogenase</fullName>
    </submittedName>
</protein>
<dbReference type="SUPFAM" id="SSF51735">
    <property type="entry name" value="NAD(P)-binding Rossmann-fold domains"/>
    <property type="match status" value="1"/>
</dbReference>
<evidence type="ECO:0000313" key="5">
    <source>
        <dbReference type="EMBL" id="MCY6958635.1"/>
    </source>
</evidence>
<keyword evidence="6" id="KW-1185">Reference proteome</keyword>
<dbReference type="PANTHER" id="PTHR43491:SF1">
    <property type="entry name" value="UDP-N-ACETYL-D-MANNOSAMINE DEHYDROGENASE"/>
    <property type="match status" value="1"/>
</dbReference>
<name>A0ABT4D8J7_9CLOT</name>
<dbReference type="NCBIfam" id="TIGR03026">
    <property type="entry name" value="NDP-sugDHase"/>
    <property type="match status" value="1"/>
</dbReference>
<dbReference type="InterPro" id="IPR014027">
    <property type="entry name" value="UDP-Glc/GDP-Man_DH_C"/>
</dbReference>
<dbReference type="SUPFAM" id="SSF52413">
    <property type="entry name" value="UDP-glucose/GDP-mannose dehydrogenase C-terminal domain"/>
    <property type="match status" value="1"/>
</dbReference>
<dbReference type="InterPro" id="IPR014026">
    <property type="entry name" value="UDP-Glc/GDP-Man_DH_dimer"/>
</dbReference>
<sequence length="438" mass="48852">MSQIKETLLSKLENKTAKLGVVGLGYVGLPLAVEKAKAGYEVIGFDVQDKKVDMVNDGHNYIGDILDTDLEELVKEGKLKATTDFSFVKDVDAVAIAVPTPLDKFKQPDVSYVVNSTKSVAKYIHKGMLVVLESTTYPGTTEEIVKPILEESGLKCGEDFFLAFSPERVDPGNKQFKTKNTPKVVGGITEECTEVAAALYSKVLEGDIHPVSSPAVAEMEKILENTFRHINIGLVNEMAVLCKKMKIDIWEVIEAAKTKPYGFMAFYPGPGLGGHCIPLDPFYLTYKAREFDYHTRLIETAGEINDFMPEFVVDNAMKLLNGHKKALNGAKVLLMGVAYKKDIDDMRESPALKVIEHLEKNGAEVIYNDPYVANFKHNGNEYTSVEWEKAINTADIVLITTDHTDYDYEAIVEKAKLLYDTRNATKDVKRNREKIHKL</sequence>
<dbReference type="PIRSF" id="PIRSF000124">
    <property type="entry name" value="UDPglc_GDPman_dh"/>
    <property type="match status" value="1"/>
</dbReference>
<evidence type="ECO:0000313" key="6">
    <source>
        <dbReference type="Proteomes" id="UP001144612"/>
    </source>
</evidence>
<keyword evidence="2" id="KW-0520">NAD</keyword>
<dbReference type="InterPro" id="IPR036291">
    <property type="entry name" value="NAD(P)-bd_dom_sf"/>
</dbReference>
<dbReference type="RefSeq" id="WP_268061054.1">
    <property type="nucleotide sequence ID" value="NZ_JAPQFJ010000007.1"/>
</dbReference>
<evidence type="ECO:0000259" key="4">
    <source>
        <dbReference type="SMART" id="SM00984"/>
    </source>
</evidence>
<evidence type="ECO:0000256" key="3">
    <source>
        <dbReference type="PIRNR" id="PIRNR000124"/>
    </source>
</evidence>
<dbReference type="SUPFAM" id="SSF48179">
    <property type="entry name" value="6-phosphogluconate dehydrogenase C-terminal domain-like"/>
    <property type="match status" value="1"/>
</dbReference>
<proteinExistence type="inferred from homology"/>
<dbReference type="InterPro" id="IPR008927">
    <property type="entry name" value="6-PGluconate_DH-like_C_sf"/>
</dbReference>
<keyword evidence="1" id="KW-0560">Oxidoreductase</keyword>
<gene>
    <name evidence="5" type="ORF">OW729_08465</name>
</gene>
<comment type="similarity">
    <text evidence="3">Belongs to the UDP-glucose/GDP-mannose dehydrogenase family.</text>
</comment>
<accession>A0ABT4D8J7</accession>
<dbReference type="EMBL" id="JAPQFJ010000007">
    <property type="protein sequence ID" value="MCY6958635.1"/>
    <property type="molecule type" value="Genomic_DNA"/>
</dbReference>
<dbReference type="Pfam" id="PF00984">
    <property type="entry name" value="UDPG_MGDP_dh"/>
    <property type="match status" value="1"/>
</dbReference>
<dbReference type="Gene3D" id="3.40.50.720">
    <property type="entry name" value="NAD(P)-binding Rossmann-like Domain"/>
    <property type="match status" value="2"/>
</dbReference>
<reference evidence="5" key="1">
    <citation type="submission" date="2022-12" db="EMBL/GenBank/DDBJ databases">
        <title>Clostridium sp. nov., isolated from industrial wastewater.</title>
        <authorList>
            <person name="Jiayan W."/>
        </authorList>
    </citation>
    <scope>NUCLEOTIDE SEQUENCE</scope>
    <source>
        <strain evidence="5">ZC22-4</strain>
    </source>
</reference>